<dbReference type="PANTHER" id="PTHR21485:SF3">
    <property type="entry name" value="N-ACYLNEURAMINATE CYTIDYLYLTRANSFERASE"/>
    <property type="match status" value="1"/>
</dbReference>
<comment type="similarity">
    <text evidence="3">Belongs to the KdsC family.</text>
</comment>
<feature type="binding site" evidence="11">
    <location>
        <position position="17"/>
    </location>
    <ligand>
        <name>Mg(2+)</name>
        <dbReference type="ChEBI" id="CHEBI:18420"/>
    </ligand>
</feature>
<dbReference type="SFLD" id="SFLDG01136">
    <property type="entry name" value="C1.6:_Phosphoserine_Phosphatas"/>
    <property type="match status" value="1"/>
</dbReference>
<evidence type="ECO:0000256" key="4">
    <source>
        <dbReference type="ARBA" id="ARBA00011881"/>
    </source>
</evidence>
<organism evidence="12 13">
    <name type="scientific">Crenobacter intestini</name>
    <dbReference type="NCBI Taxonomy" id="2563443"/>
    <lineage>
        <taxon>Bacteria</taxon>
        <taxon>Pseudomonadati</taxon>
        <taxon>Pseudomonadota</taxon>
        <taxon>Betaproteobacteria</taxon>
        <taxon>Neisseriales</taxon>
        <taxon>Neisseriaceae</taxon>
        <taxon>Crenobacter</taxon>
    </lineage>
</organism>
<evidence type="ECO:0000256" key="10">
    <source>
        <dbReference type="ARBA" id="ARBA00031051"/>
    </source>
</evidence>
<dbReference type="GO" id="GO:0019143">
    <property type="term" value="F:3-deoxy-manno-octulosonate-8-phosphatase activity"/>
    <property type="evidence" value="ECO:0007669"/>
    <property type="project" value="UniProtKB-EC"/>
</dbReference>
<feature type="binding site" evidence="11">
    <location>
        <position position="19"/>
    </location>
    <ligand>
        <name>substrate</name>
    </ligand>
</feature>
<dbReference type="PANTHER" id="PTHR21485">
    <property type="entry name" value="HAD SUPERFAMILY MEMBERS CMAS AND KDSC"/>
    <property type="match status" value="1"/>
</dbReference>
<dbReference type="Pfam" id="PF00702">
    <property type="entry name" value="Hydrolase"/>
    <property type="match status" value="1"/>
</dbReference>
<evidence type="ECO:0000256" key="3">
    <source>
        <dbReference type="ARBA" id="ARBA00005893"/>
    </source>
</evidence>
<dbReference type="NCBIfam" id="TIGR01662">
    <property type="entry name" value="HAD-SF-IIIA"/>
    <property type="match status" value="1"/>
</dbReference>
<dbReference type="GO" id="GO:0046872">
    <property type="term" value="F:metal ion binding"/>
    <property type="evidence" value="ECO:0007669"/>
    <property type="project" value="UniProtKB-KW"/>
</dbReference>
<evidence type="ECO:0000313" key="12">
    <source>
        <dbReference type="EMBL" id="TIC84591.1"/>
    </source>
</evidence>
<dbReference type="InterPro" id="IPR050793">
    <property type="entry name" value="CMP-NeuNAc_synthase"/>
</dbReference>
<dbReference type="Gene3D" id="3.40.50.1000">
    <property type="entry name" value="HAD superfamily/HAD-like"/>
    <property type="match status" value="1"/>
</dbReference>
<comment type="subunit">
    <text evidence="4">Homotetramer.</text>
</comment>
<dbReference type="SUPFAM" id="SSF56784">
    <property type="entry name" value="HAD-like"/>
    <property type="match status" value="1"/>
</dbReference>
<dbReference type="CDD" id="cd01630">
    <property type="entry name" value="HAD_KDO-like"/>
    <property type="match status" value="1"/>
</dbReference>
<dbReference type="PIRSF" id="PIRSF006118">
    <property type="entry name" value="KDO8-P_Ptase"/>
    <property type="match status" value="1"/>
</dbReference>
<evidence type="ECO:0000256" key="1">
    <source>
        <dbReference type="ARBA" id="ARBA00000898"/>
    </source>
</evidence>
<dbReference type="InterPro" id="IPR036412">
    <property type="entry name" value="HAD-like_sf"/>
</dbReference>
<gene>
    <name evidence="12" type="ORF">E5K04_05320</name>
</gene>
<keyword evidence="7 11" id="KW-0479">Metal-binding</keyword>
<dbReference type="InterPro" id="IPR023214">
    <property type="entry name" value="HAD_sf"/>
</dbReference>
<evidence type="ECO:0000313" key="13">
    <source>
        <dbReference type="Proteomes" id="UP000308891"/>
    </source>
</evidence>
<comment type="caution">
    <text evidence="12">The sequence shown here is derived from an EMBL/GenBank/DDBJ whole genome shotgun (WGS) entry which is preliminary data.</text>
</comment>
<protein>
    <recommendedName>
        <fullName evidence="6">3-deoxy-D-manno-octulosonate 8-phosphate phosphatase KdsC</fullName>
        <ecNumber evidence="5">3.1.3.45</ecNumber>
    </recommendedName>
    <alternativeName>
        <fullName evidence="10">KDO 8-P phosphatase</fullName>
    </alternativeName>
</protein>
<dbReference type="Proteomes" id="UP000308891">
    <property type="component" value="Unassembled WGS sequence"/>
</dbReference>
<dbReference type="FunFam" id="3.40.50.1000:FF:000029">
    <property type="entry name" value="3-deoxy-D-manno-octulosonate 8-phosphate phosphatase KdsC"/>
    <property type="match status" value="1"/>
</dbReference>
<keyword evidence="8 12" id="KW-0378">Hydrolase</keyword>
<dbReference type="NCBIfam" id="TIGR01670">
    <property type="entry name" value="KdsC-phosphatas"/>
    <property type="match status" value="1"/>
</dbReference>
<feature type="binding site" evidence="11">
    <location>
        <position position="110"/>
    </location>
    <ligand>
        <name>Mg(2+)</name>
        <dbReference type="ChEBI" id="CHEBI:18420"/>
    </ligand>
</feature>
<evidence type="ECO:0000256" key="9">
    <source>
        <dbReference type="ARBA" id="ARBA00022842"/>
    </source>
</evidence>
<name>A0A4T0V069_9NEIS</name>
<sequence>MQTIHELARQVRMLVMDVDGVLTDGKLYYNAHGEESKAFYVQDGLGLKLLQGTGVKLAIISGRADRCVEHRARALGIDYYFAGIKDKAEALAALTEQSGIAASACAFVGDDLIDLPALRRVGLPIAVPAASPLVQQHVRYVTGAPGGAGALREVCELIMQAQGSWDGAIGKYLA</sequence>
<dbReference type="InterPro" id="IPR010023">
    <property type="entry name" value="KdsC_fam"/>
</dbReference>
<evidence type="ECO:0000256" key="5">
    <source>
        <dbReference type="ARBA" id="ARBA00013066"/>
    </source>
</evidence>
<accession>A0A4T0V069</accession>
<dbReference type="AlphaFoldDB" id="A0A4T0V069"/>
<dbReference type="RefSeq" id="WP_136551864.1">
    <property type="nucleotide sequence ID" value="NZ_STGJ01000005.1"/>
</dbReference>
<comment type="catalytic activity">
    <reaction evidence="1">
        <text>3-deoxy-alpha-D-manno-2-octulosonate-8-phosphate + H2O = 3-deoxy-alpha-D-manno-oct-2-ulosonate + phosphate</text>
        <dbReference type="Rhea" id="RHEA:11500"/>
        <dbReference type="ChEBI" id="CHEBI:15377"/>
        <dbReference type="ChEBI" id="CHEBI:43474"/>
        <dbReference type="ChEBI" id="CHEBI:85985"/>
        <dbReference type="ChEBI" id="CHEBI:85986"/>
        <dbReference type="EC" id="3.1.3.45"/>
    </reaction>
</comment>
<dbReference type="SFLD" id="SFLDG01138">
    <property type="entry name" value="C1.6.2:_Deoxy-d-mannose-octulo"/>
    <property type="match status" value="1"/>
</dbReference>
<comment type="cofactor">
    <cofactor evidence="2 11">
        <name>Mg(2+)</name>
        <dbReference type="ChEBI" id="CHEBI:18420"/>
    </cofactor>
</comment>
<dbReference type="InterPro" id="IPR006549">
    <property type="entry name" value="HAD-SF_hydro_IIIA"/>
</dbReference>
<keyword evidence="13" id="KW-1185">Reference proteome</keyword>
<evidence type="ECO:0000256" key="2">
    <source>
        <dbReference type="ARBA" id="ARBA00001946"/>
    </source>
</evidence>
<keyword evidence="9 11" id="KW-0460">Magnesium</keyword>
<evidence type="ECO:0000256" key="11">
    <source>
        <dbReference type="PIRSR" id="PIRSR006118-2"/>
    </source>
</evidence>
<dbReference type="EMBL" id="STGJ01000005">
    <property type="protein sequence ID" value="TIC84591.1"/>
    <property type="molecule type" value="Genomic_DNA"/>
</dbReference>
<proteinExistence type="inferred from homology"/>
<dbReference type="EC" id="3.1.3.45" evidence="5"/>
<dbReference type="GO" id="GO:0008781">
    <property type="term" value="F:N-acylneuraminate cytidylyltransferase activity"/>
    <property type="evidence" value="ECO:0007669"/>
    <property type="project" value="TreeGrafter"/>
</dbReference>
<evidence type="ECO:0000256" key="8">
    <source>
        <dbReference type="ARBA" id="ARBA00022801"/>
    </source>
</evidence>
<evidence type="ECO:0000256" key="6">
    <source>
        <dbReference type="ARBA" id="ARBA00020092"/>
    </source>
</evidence>
<evidence type="ECO:0000256" key="7">
    <source>
        <dbReference type="ARBA" id="ARBA00022723"/>
    </source>
</evidence>
<reference evidence="12 13" key="1">
    <citation type="submission" date="2019-04" db="EMBL/GenBank/DDBJ databases">
        <title>Crenobacter sp. nov.</title>
        <authorList>
            <person name="Shi S."/>
        </authorList>
    </citation>
    <scope>NUCLEOTIDE SEQUENCE [LARGE SCALE GENOMIC DNA]</scope>
    <source>
        <strain evidence="12 13">GY 70310</strain>
    </source>
</reference>
<dbReference type="SFLD" id="SFLDS00003">
    <property type="entry name" value="Haloacid_Dehalogenase"/>
    <property type="match status" value="1"/>
</dbReference>
<dbReference type="OrthoDB" id="9805604at2"/>